<name>A0ABR4NWW2_9SACH</name>
<sequence>MQEEIAGVSPTKTSNSSSEETNVAANGDSEKSYTVPKLTIVDGNSAIERVARLSISELPSEAIEESSDIKSLRRKLPVGKRRRSSAYAVNGSQECLKPIMVKGLESITETLGAAKVVKKRRAKEMKTPLNVEIEYTKSPTIRAMSDLVRYLHNASNEYYWWKNISGRHNLSKNIVIFVPGLQPEDFGLEKEQRFLDNFNELQEKGLVGLDLQPDKKIIFPMQSPGSKTAIYSAYNSFVNVPLSKKQKKDLVDKLSRTKITINELIADIDQLVGRDYPIHEETPNMTALFSEKLKIKNQEDSLKNRWVDTKPFEHDGSHIYGLDCEMCQTERGLVVARVSLVDFQMNVIYDELVIPEAPITDYLTKYSGITKEKLDTATKNIEEVQNDLANIISTDDVLIGHSLSNDLHVLRMRHPKIVDTAIIYDHHGGPPFKPSLKYLASEYLHKTIQEEIGDEGHDSIEDAKTCIELTKLKIMNGPAYGSFLKNESLFKVLSDKGVKSLILNNTVPKSELQNSEFIGTKFCDSDQAVFEGITEHLNEYDLFVGRLRELEFARGYATPKNPISLSATDVLQKLSGHIQKLYETVPEGTIISILSGSGDTKSWMALMNQINTCNPKEARSDLKKELSEEIRKAVEIARDAIIEILIKE</sequence>
<evidence type="ECO:0000256" key="8">
    <source>
        <dbReference type="SAM" id="MobiDB-lite"/>
    </source>
</evidence>
<feature type="region of interest" description="Disordered" evidence="8">
    <location>
        <begin position="1"/>
        <end position="30"/>
    </location>
</feature>
<proteinExistence type="inferred from homology"/>
<dbReference type="Pfam" id="PF00929">
    <property type="entry name" value="RNase_T"/>
    <property type="match status" value="1"/>
</dbReference>
<keyword evidence="5" id="KW-0378">Hydrolase</keyword>
<keyword evidence="11" id="KW-1185">Reference proteome</keyword>
<evidence type="ECO:0000256" key="1">
    <source>
        <dbReference type="ARBA" id="ARBA00004123"/>
    </source>
</evidence>
<dbReference type="SMART" id="SM00479">
    <property type="entry name" value="EXOIII"/>
    <property type="match status" value="1"/>
</dbReference>
<evidence type="ECO:0000313" key="11">
    <source>
        <dbReference type="Proteomes" id="UP001623330"/>
    </source>
</evidence>
<dbReference type="Proteomes" id="UP001623330">
    <property type="component" value="Unassembled WGS sequence"/>
</dbReference>
<comment type="caution">
    <text evidence="10">The sequence shown here is derived from an EMBL/GenBank/DDBJ whole genome shotgun (WGS) entry which is preliminary data.</text>
</comment>
<dbReference type="InterPro" id="IPR012337">
    <property type="entry name" value="RNaseH-like_sf"/>
</dbReference>
<dbReference type="PANTHER" id="PTHR12801:SF115">
    <property type="entry name" value="FI18136P1-RELATED"/>
    <property type="match status" value="1"/>
</dbReference>
<keyword evidence="3" id="KW-0698">rRNA processing</keyword>
<dbReference type="InterPro" id="IPR047021">
    <property type="entry name" value="REXO1/3/4-like"/>
</dbReference>
<dbReference type="InterPro" id="IPR036397">
    <property type="entry name" value="RNaseH_sf"/>
</dbReference>
<evidence type="ECO:0000256" key="4">
    <source>
        <dbReference type="ARBA" id="ARBA00022722"/>
    </source>
</evidence>
<feature type="domain" description="Exonuclease" evidence="9">
    <location>
        <begin position="318"/>
        <end position="479"/>
    </location>
</feature>
<evidence type="ECO:0000313" key="10">
    <source>
        <dbReference type="EMBL" id="KAL3233383.1"/>
    </source>
</evidence>
<dbReference type="InterPro" id="IPR013520">
    <property type="entry name" value="Ribonucl_H"/>
</dbReference>
<feature type="compositionally biased region" description="Low complexity" evidence="8">
    <location>
        <begin position="13"/>
        <end position="22"/>
    </location>
</feature>
<keyword evidence="4" id="KW-0540">Nuclease</keyword>
<gene>
    <name evidence="10" type="ORF">RNJ44_03423</name>
</gene>
<comment type="subcellular location">
    <subcellularLocation>
        <location evidence="1">Nucleus</location>
    </subcellularLocation>
</comment>
<evidence type="ECO:0000256" key="6">
    <source>
        <dbReference type="ARBA" id="ARBA00022839"/>
    </source>
</evidence>
<dbReference type="GO" id="GO:0004527">
    <property type="term" value="F:exonuclease activity"/>
    <property type="evidence" value="ECO:0007669"/>
    <property type="project" value="UniProtKB-KW"/>
</dbReference>
<evidence type="ECO:0000256" key="3">
    <source>
        <dbReference type="ARBA" id="ARBA00022552"/>
    </source>
</evidence>
<dbReference type="Gene3D" id="3.30.420.10">
    <property type="entry name" value="Ribonuclease H-like superfamily/Ribonuclease H"/>
    <property type="match status" value="1"/>
</dbReference>
<dbReference type="PANTHER" id="PTHR12801">
    <property type="entry name" value="RNA EXONUCLEASE REXO1 / RECO3 FAMILY MEMBER-RELATED"/>
    <property type="match status" value="1"/>
</dbReference>
<evidence type="ECO:0000259" key="9">
    <source>
        <dbReference type="SMART" id="SM00479"/>
    </source>
</evidence>
<dbReference type="InterPro" id="IPR034922">
    <property type="entry name" value="REX1-like_exo"/>
</dbReference>
<keyword evidence="7" id="KW-0539">Nucleus</keyword>
<dbReference type="SUPFAM" id="SSF53098">
    <property type="entry name" value="Ribonuclease H-like"/>
    <property type="match status" value="1"/>
</dbReference>
<evidence type="ECO:0000256" key="5">
    <source>
        <dbReference type="ARBA" id="ARBA00022801"/>
    </source>
</evidence>
<comment type="similarity">
    <text evidence="2">Belongs to the REXO1/REXO3 family.</text>
</comment>
<dbReference type="CDD" id="cd06145">
    <property type="entry name" value="REX1_like"/>
    <property type="match status" value="1"/>
</dbReference>
<protein>
    <submittedName>
        <fullName evidence="10">RNA exonuclease 1</fullName>
    </submittedName>
</protein>
<organism evidence="10 11">
    <name type="scientific">Nakaseomyces bracarensis</name>
    <dbReference type="NCBI Taxonomy" id="273131"/>
    <lineage>
        <taxon>Eukaryota</taxon>
        <taxon>Fungi</taxon>
        <taxon>Dikarya</taxon>
        <taxon>Ascomycota</taxon>
        <taxon>Saccharomycotina</taxon>
        <taxon>Saccharomycetes</taxon>
        <taxon>Saccharomycetales</taxon>
        <taxon>Saccharomycetaceae</taxon>
        <taxon>Nakaseomyces</taxon>
    </lineage>
</organism>
<accession>A0ABR4NWW2</accession>
<reference evidence="10 11" key="1">
    <citation type="submission" date="2024-05" db="EMBL/GenBank/DDBJ databases">
        <title>Long read based assembly of the Candida bracarensis genome reveals expanded adhesin content.</title>
        <authorList>
            <person name="Marcet-Houben M."/>
            <person name="Ksiezopolska E."/>
            <person name="Gabaldon T."/>
        </authorList>
    </citation>
    <scope>NUCLEOTIDE SEQUENCE [LARGE SCALE GENOMIC DNA]</scope>
    <source>
        <strain evidence="10 11">CBM6</strain>
    </source>
</reference>
<dbReference type="EMBL" id="JBEVYD010000004">
    <property type="protein sequence ID" value="KAL3233383.1"/>
    <property type="molecule type" value="Genomic_DNA"/>
</dbReference>
<keyword evidence="6 10" id="KW-0269">Exonuclease</keyword>
<evidence type="ECO:0000256" key="7">
    <source>
        <dbReference type="ARBA" id="ARBA00023242"/>
    </source>
</evidence>
<evidence type="ECO:0000256" key="2">
    <source>
        <dbReference type="ARBA" id="ARBA00006357"/>
    </source>
</evidence>